<accession>A0ABT0R428</accession>
<feature type="compositionally biased region" description="Gly residues" evidence="1">
    <location>
        <begin position="309"/>
        <end position="324"/>
    </location>
</feature>
<sequence length="428" mass="42418">MLEAFLASSDKEWITGTAVIDGQSFENVGFTLKGNSSLEGITADTDPATLPWRIRLDKNVEGQSLDGAADIVVRDSTTASALNEAVALDMLANAGLASQLSSPASLTVNGGAPQLRLILEFLDTAWMTSVFSADGTLFKAEAGGDYSYRGDAAEDYDGVFDVEGGEENYAPLAAFLKFVNEADDSAFASELSQHLDVDAFARYLAFEDLIGNFDDIDGPGNNSYLYYGPDAGTMTVVAWDHNMAFGVGPGGGGQGGGRGPGGMGGTQDGQRGAPPAGAMPGGAMPDGSAPDGAAAPSDAGGAAPAAGAQGAGQAAGQGGAGRGGGMGGKNILATRFAADSTFSQLVTEQAATLRTDLVDTGAAKAIVEARAKVLTDTASALISADDVQSDADAILAALDGTSSSASAGQPGGAGTGAGVGTGASDGGS</sequence>
<keyword evidence="2" id="KW-0418">Kinase</keyword>
<dbReference type="PANTHER" id="PTHR40050:SF1">
    <property type="entry name" value="INNER SPORE COAT PROTEIN H"/>
    <property type="match status" value="1"/>
</dbReference>
<dbReference type="PANTHER" id="PTHR40050">
    <property type="entry name" value="INNER SPORE COAT PROTEIN H"/>
    <property type="match status" value="1"/>
</dbReference>
<evidence type="ECO:0000256" key="1">
    <source>
        <dbReference type="SAM" id="MobiDB-lite"/>
    </source>
</evidence>
<dbReference type="InterPro" id="IPR014867">
    <property type="entry name" value="Spore_coat_CotH_CotH2/3/7"/>
</dbReference>
<feature type="compositionally biased region" description="Low complexity" evidence="1">
    <location>
        <begin position="268"/>
        <end position="308"/>
    </location>
</feature>
<reference evidence="2" key="1">
    <citation type="submission" date="2022-02" db="EMBL/GenBank/DDBJ databases">
        <authorList>
            <person name="Lee M."/>
            <person name="Kim S.-J."/>
            <person name="Jung M.-Y."/>
        </authorList>
    </citation>
    <scope>NUCLEOTIDE SEQUENCE</scope>
    <source>
        <strain evidence="2">JHP9</strain>
    </source>
</reference>
<keyword evidence="2" id="KW-0808">Transferase</keyword>
<feature type="region of interest" description="Disordered" evidence="1">
    <location>
        <begin position="401"/>
        <end position="428"/>
    </location>
</feature>
<evidence type="ECO:0000313" key="2">
    <source>
        <dbReference type="EMBL" id="MCL6424178.1"/>
    </source>
</evidence>
<feature type="compositionally biased region" description="Gly residues" evidence="1">
    <location>
        <begin position="409"/>
        <end position="428"/>
    </location>
</feature>
<comment type="caution">
    <text evidence="2">The sequence shown here is derived from an EMBL/GenBank/DDBJ whole genome shotgun (WGS) entry which is preliminary data.</text>
</comment>
<feature type="region of interest" description="Disordered" evidence="1">
    <location>
        <begin position="249"/>
        <end position="324"/>
    </location>
</feature>
<dbReference type="RefSeq" id="WP_249738259.1">
    <property type="nucleotide sequence ID" value="NZ_JAKNCJ010000009.1"/>
</dbReference>
<organism evidence="2 3">
    <name type="scientific">Brachybacterium equifaecis</name>
    <dbReference type="NCBI Taxonomy" id="2910770"/>
    <lineage>
        <taxon>Bacteria</taxon>
        <taxon>Bacillati</taxon>
        <taxon>Actinomycetota</taxon>
        <taxon>Actinomycetes</taxon>
        <taxon>Micrococcales</taxon>
        <taxon>Dermabacteraceae</taxon>
        <taxon>Brachybacterium</taxon>
    </lineage>
</organism>
<protein>
    <submittedName>
        <fullName evidence="2">CotH kinase family protein</fullName>
    </submittedName>
</protein>
<keyword evidence="3" id="KW-1185">Reference proteome</keyword>
<dbReference type="GO" id="GO:0016301">
    <property type="term" value="F:kinase activity"/>
    <property type="evidence" value="ECO:0007669"/>
    <property type="project" value="UniProtKB-KW"/>
</dbReference>
<gene>
    <name evidence="2" type="ORF">Bequi_12450</name>
</gene>
<dbReference type="EMBL" id="JAKNCJ010000009">
    <property type="protein sequence ID" value="MCL6424178.1"/>
    <property type="molecule type" value="Genomic_DNA"/>
</dbReference>
<evidence type="ECO:0000313" key="3">
    <source>
        <dbReference type="Proteomes" id="UP001203761"/>
    </source>
</evidence>
<dbReference type="Pfam" id="PF08757">
    <property type="entry name" value="CotH"/>
    <property type="match status" value="1"/>
</dbReference>
<proteinExistence type="predicted"/>
<name>A0ABT0R428_9MICO</name>
<feature type="compositionally biased region" description="Gly residues" evidence="1">
    <location>
        <begin position="249"/>
        <end position="267"/>
    </location>
</feature>
<dbReference type="Proteomes" id="UP001203761">
    <property type="component" value="Unassembled WGS sequence"/>
</dbReference>